<gene>
    <name evidence="1" type="ORF">EDC26_102382</name>
</gene>
<evidence type="ECO:0000313" key="2">
    <source>
        <dbReference type="Proteomes" id="UP000295525"/>
    </source>
</evidence>
<keyword evidence="2" id="KW-1185">Reference proteome</keyword>
<accession>A0A4R3MBA6</accession>
<dbReference type="AlphaFoldDB" id="A0A4R3MBA6"/>
<dbReference type="EMBL" id="SMAJ01000002">
    <property type="protein sequence ID" value="TCT10422.1"/>
    <property type="molecule type" value="Genomic_DNA"/>
</dbReference>
<name>A0A4R3MBA6_9BURK</name>
<dbReference type="Proteomes" id="UP000295525">
    <property type="component" value="Unassembled WGS sequence"/>
</dbReference>
<reference evidence="1 2" key="1">
    <citation type="submission" date="2019-03" db="EMBL/GenBank/DDBJ databases">
        <title>Genomic Encyclopedia of Type Strains, Phase IV (KMG-IV): sequencing the most valuable type-strain genomes for metagenomic binning, comparative biology and taxonomic classification.</title>
        <authorList>
            <person name="Goeker M."/>
        </authorList>
    </citation>
    <scope>NUCLEOTIDE SEQUENCE [LARGE SCALE GENOMIC DNA]</scope>
    <source>
        <strain evidence="1 2">DSM 24591</strain>
    </source>
</reference>
<comment type="caution">
    <text evidence="1">The sequence shown here is derived from an EMBL/GenBank/DDBJ whole genome shotgun (WGS) entry which is preliminary data.</text>
</comment>
<evidence type="ECO:0000313" key="1">
    <source>
        <dbReference type="EMBL" id="TCT10422.1"/>
    </source>
</evidence>
<proteinExistence type="predicted"/>
<sequence>MVFEFPANRDETSNGSHKGCRYMGYGHVFVAAALVAAIFESGNQAALASAGASSLTELRIR</sequence>
<protein>
    <submittedName>
        <fullName evidence="1">Uncharacterized protein</fullName>
    </submittedName>
</protein>
<organism evidence="1 2">
    <name type="scientific">Paralcaligenes ureilyticus</name>
    <dbReference type="NCBI Taxonomy" id="627131"/>
    <lineage>
        <taxon>Bacteria</taxon>
        <taxon>Pseudomonadati</taxon>
        <taxon>Pseudomonadota</taxon>
        <taxon>Betaproteobacteria</taxon>
        <taxon>Burkholderiales</taxon>
        <taxon>Alcaligenaceae</taxon>
        <taxon>Paralcaligenes</taxon>
    </lineage>
</organism>